<evidence type="ECO:0000259" key="13">
    <source>
        <dbReference type="Pfam" id="PF07479"/>
    </source>
</evidence>
<keyword evidence="3 10" id="KW-0560">Oxidoreductase</keyword>
<keyword evidence="2" id="KW-0444">Lipid biosynthesis</keyword>
<feature type="binding site" evidence="9">
    <location>
        <position position="263"/>
    </location>
    <ligand>
        <name>NAD(+)</name>
        <dbReference type="ChEBI" id="CHEBI:57540"/>
    </ligand>
</feature>
<dbReference type="GO" id="GO:0005975">
    <property type="term" value="P:carbohydrate metabolic process"/>
    <property type="evidence" value="ECO:0007669"/>
    <property type="project" value="InterPro"/>
</dbReference>
<dbReference type="PANTHER" id="PTHR11728">
    <property type="entry name" value="GLYCEROL-3-PHOSPHATE DEHYDROGENASE"/>
    <property type="match status" value="1"/>
</dbReference>
<dbReference type="InterPro" id="IPR006109">
    <property type="entry name" value="G3P_DH_NAD-dep_C"/>
</dbReference>
<keyword evidence="15" id="KW-1185">Reference proteome</keyword>
<name>A0A4Q6XNC8_9SPHI</name>
<evidence type="ECO:0000256" key="7">
    <source>
        <dbReference type="PIRSR" id="PIRSR000114-1"/>
    </source>
</evidence>
<comment type="catalytic activity">
    <reaction evidence="11">
        <text>sn-glycerol 3-phosphate + NADP(+) = dihydroxyacetone phosphate + NADPH + H(+)</text>
        <dbReference type="Rhea" id="RHEA:11096"/>
        <dbReference type="ChEBI" id="CHEBI:15378"/>
        <dbReference type="ChEBI" id="CHEBI:57597"/>
        <dbReference type="ChEBI" id="CHEBI:57642"/>
        <dbReference type="ChEBI" id="CHEBI:57783"/>
        <dbReference type="ChEBI" id="CHEBI:58349"/>
        <dbReference type="EC" id="1.1.1.94"/>
    </reaction>
</comment>
<organism evidence="14 15">
    <name type="scientific">Sphingobacterium corticibacterium</name>
    <dbReference type="NCBI Taxonomy" id="2484746"/>
    <lineage>
        <taxon>Bacteria</taxon>
        <taxon>Pseudomonadati</taxon>
        <taxon>Bacteroidota</taxon>
        <taxon>Sphingobacteriia</taxon>
        <taxon>Sphingobacteriales</taxon>
        <taxon>Sphingobacteriaceae</taxon>
        <taxon>Sphingobacterium</taxon>
    </lineage>
</organism>
<feature type="active site" description="Proton acceptor" evidence="7">
    <location>
        <position position="198"/>
    </location>
</feature>
<dbReference type="EMBL" id="SGIT01000001">
    <property type="protein sequence ID" value="RZF61653.1"/>
    <property type="molecule type" value="Genomic_DNA"/>
</dbReference>
<feature type="domain" description="Glycerol-3-phosphate dehydrogenase NAD-dependent C-terminal" evidence="13">
    <location>
        <begin position="187"/>
        <end position="325"/>
    </location>
</feature>
<keyword evidence="5" id="KW-0594">Phospholipid biosynthesis</keyword>
<dbReference type="GO" id="GO:0005829">
    <property type="term" value="C:cytosol"/>
    <property type="evidence" value="ECO:0007669"/>
    <property type="project" value="TreeGrafter"/>
</dbReference>
<dbReference type="EC" id="1.1.1.94" evidence="11"/>
<evidence type="ECO:0000256" key="8">
    <source>
        <dbReference type="PIRSR" id="PIRSR000114-2"/>
    </source>
</evidence>
<proteinExistence type="inferred from homology"/>
<comment type="caution">
    <text evidence="14">The sequence shown here is derived from an EMBL/GenBank/DDBJ whole genome shotgun (WGS) entry which is preliminary data.</text>
</comment>
<accession>A0A4Q6XNC8</accession>
<feature type="domain" description="Glycerol-3-phosphate dehydrogenase NAD-dependent N-terminal" evidence="12">
    <location>
        <begin position="7"/>
        <end position="166"/>
    </location>
</feature>
<evidence type="ECO:0000256" key="3">
    <source>
        <dbReference type="ARBA" id="ARBA00023002"/>
    </source>
</evidence>
<evidence type="ECO:0000256" key="6">
    <source>
        <dbReference type="ARBA" id="ARBA00023264"/>
    </source>
</evidence>
<dbReference type="RefSeq" id="WP_130139882.1">
    <property type="nucleotide sequence ID" value="NZ_SGIT01000001.1"/>
</dbReference>
<dbReference type="PROSITE" id="PS00957">
    <property type="entry name" value="NAD_G3PDH"/>
    <property type="match status" value="1"/>
</dbReference>
<dbReference type="PRINTS" id="PR00077">
    <property type="entry name" value="GPDHDRGNASE"/>
</dbReference>
<keyword evidence="6" id="KW-1208">Phospholipid metabolism</keyword>
<dbReference type="InterPro" id="IPR006168">
    <property type="entry name" value="G3P_DH_NAD-dep"/>
</dbReference>
<protein>
    <recommendedName>
        <fullName evidence="11">Glycerol-3-phosphate dehydrogenase</fullName>
        <ecNumber evidence="11">1.1.1.94</ecNumber>
    </recommendedName>
</protein>
<sequence length="336" mass="37179">MDESVQKIGIVGSGSWATAMIKMLGDNAEEKDILWWVRKEEDLAYIRSYGHNPSYLSAVKVSVKPDNLFSDAKSVIQQSDIVVLNTPSAYVKEALKGVKAEDFSNKIVVSAIKGIIPNDNLIVGDYLTETYQVPLDNIVVIGGPCHAEEVSSEKLSYLTLAGKDERTVERVATLIRGRYINTVLSDDVFGVEYGAVLKNIYALAAGICHGLGLGDNFIAVLISNAIREMETCLSAIDPETDRDIKTSAYLGDLLVTAYSQFSRNRTFGHMIGKGYTVQSAQLEMNMVAEGYYASACIQNIIQRYQLDMPICHMVYEILYHRQPANVEVKKLVEKLT</sequence>
<dbReference type="SUPFAM" id="SSF51735">
    <property type="entry name" value="NAD(P)-binding Rossmann-fold domains"/>
    <property type="match status" value="1"/>
</dbReference>
<evidence type="ECO:0000256" key="1">
    <source>
        <dbReference type="ARBA" id="ARBA00011009"/>
    </source>
</evidence>
<dbReference type="GO" id="GO:0141153">
    <property type="term" value="F:glycerol-3-phosphate dehydrogenase (NADP+) activity"/>
    <property type="evidence" value="ECO:0007669"/>
    <property type="project" value="RHEA"/>
</dbReference>
<dbReference type="PIRSF" id="PIRSF000114">
    <property type="entry name" value="Glycerol-3-P_dh"/>
    <property type="match status" value="1"/>
</dbReference>
<dbReference type="GO" id="GO:0051287">
    <property type="term" value="F:NAD binding"/>
    <property type="evidence" value="ECO:0007669"/>
    <property type="project" value="InterPro"/>
</dbReference>
<dbReference type="InterPro" id="IPR036291">
    <property type="entry name" value="NAD(P)-bd_dom_sf"/>
</dbReference>
<comment type="similarity">
    <text evidence="1 10">Belongs to the NAD-dependent glycerol-3-phosphate dehydrogenase family.</text>
</comment>
<evidence type="ECO:0000256" key="10">
    <source>
        <dbReference type="RuleBase" id="RU000437"/>
    </source>
</evidence>
<keyword evidence="9 10" id="KW-0520">NAD</keyword>
<dbReference type="GO" id="GO:0046168">
    <property type="term" value="P:glycerol-3-phosphate catabolic process"/>
    <property type="evidence" value="ECO:0007669"/>
    <property type="project" value="InterPro"/>
</dbReference>
<feature type="binding site" evidence="9">
    <location>
        <position position="147"/>
    </location>
    <ligand>
        <name>NAD(+)</name>
        <dbReference type="ChEBI" id="CHEBI:57540"/>
    </ligand>
</feature>
<evidence type="ECO:0000256" key="4">
    <source>
        <dbReference type="ARBA" id="ARBA00023098"/>
    </source>
</evidence>
<dbReference type="AlphaFoldDB" id="A0A4Q6XNC8"/>
<evidence type="ECO:0000256" key="11">
    <source>
        <dbReference type="RuleBase" id="RU000439"/>
    </source>
</evidence>
<dbReference type="OrthoDB" id="9812273at2"/>
<dbReference type="Proteomes" id="UP000292855">
    <property type="component" value="Unassembled WGS sequence"/>
</dbReference>
<evidence type="ECO:0000313" key="15">
    <source>
        <dbReference type="Proteomes" id="UP000292855"/>
    </source>
</evidence>
<dbReference type="InterPro" id="IPR011128">
    <property type="entry name" value="G3P_DH_NAD-dep_N"/>
</dbReference>
<dbReference type="PANTHER" id="PTHR11728:SF1">
    <property type="entry name" value="GLYCEROL-3-PHOSPHATE DEHYDROGENASE [NAD(+)] 2, CHLOROPLASTIC"/>
    <property type="match status" value="1"/>
</dbReference>
<evidence type="ECO:0000313" key="14">
    <source>
        <dbReference type="EMBL" id="RZF61653.1"/>
    </source>
</evidence>
<dbReference type="GO" id="GO:0008654">
    <property type="term" value="P:phospholipid biosynthetic process"/>
    <property type="evidence" value="ECO:0007669"/>
    <property type="project" value="UniProtKB-KW"/>
</dbReference>
<keyword evidence="4" id="KW-0443">Lipid metabolism</keyword>
<dbReference type="Pfam" id="PF01210">
    <property type="entry name" value="NAD_Gly3P_dh_N"/>
    <property type="match status" value="1"/>
</dbReference>
<evidence type="ECO:0000259" key="12">
    <source>
        <dbReference type="Pfam" id="PF01210"/>
    </source>
</evidence>
<dbReference type="InterPro" id="IPR013328">
    <property type="entry name" value="6PGD_dom2"/>
</dbReference>
<feature type="binding site" evidence="8">
    <location>
        <begin position="263"/>
        <end position="264"/>
    </location>
    <ligand>
        <name>substrate</name>
    </ligand>
</feature>
<evidence type="ECO:0000256" key="5">
    <source>
        <dbReference type="ARBA" id="ARBA00023209"/>
    </source>
</evidence>
<dbReference type="SUPFAM" id="SSF48179">
    <property type="entry name" value="6-phosphogluconate dehydrogenase C-terminal domain-like"/>
    <property type="match status" value="1"/>
</dbReference>
<dbReference type="Gene3D" id="1.10.1040.10">
    <property type="entry name" value="N-(1-d-carboxylethyl)-l-norvaline Dehydrogenase, domain 2"/>
    <property type="match status" value="1"/>
</dbReference>
<dbReference type="Gene3D" id="3.40.50.720">
    <property type="entry name" value="NAD(P)-binding Rossmann-like Domain"/>
    <property type="match status" value="1"/>
</dbReference>
<evidence type="ECO:0000256" key="9">
    <source>
        <dbReference type="PIRSR" id="PIRSR000114-3"/>
    </source>
</evidence>
<feature type="binding site" evidence="8">
    <location>
        <position position="113"/>
    </location>
    <ligand>
        <name>substrate</name>
    </ligand>
</feature>
<dbReference type="InterPro" id="IPR008927">
    <property type="entry name" value="6-PGluconate_DH-like_C_sf"/>
</dbReference>
<reference evidence="14 15" key="1">
    <citation type="submission" date="2019-02" db="EMBL/GenBank/DDBJ databases">
        <authorList>
            <person name="Li Y."/>
        </authorList>
    </citation>
    <scope>NUCLEOTIDE SEQUENCE [LARGE SCALE GENOMIC DNA]</scope>
    <source>
        <strain evidence="14 15">30C10-4-7</strain>
    </source>
</reference>
<gene>
    <name evidence="14" type="ORF">EWE74_02085</name>
</gene>
<evidence type="ECO:0000256" key="2">
    <source>
        <dbReference type="ARBA" id="ARBA00022516"/>
    </source>
</evidence>
<dbReference type="Pfam" id="PF07479">
    <property type="entry name" value="NAD_Gly3P_dh_C"/>
    <property type="match status" value="1"/>
</dbReference>